<dbReference type="Proteomes" id="UP000011014">
    <property type="component" value="Unassembled WGS sequence"/>
</dbReference>
<reference evidence="1" key="1">
    <citation type="journal article" date="2010" name="Science">
        <title>Plasticity of animal genome architecture unmasked by rapid evolution of a pelagic tunicate.</title>
        <authorList>
            <person name="Denoeud F."/>
            <person name="Henriet S."/>
            <person name="Mungpakdee S."/>
            <person name="Aury J.M."/>
            <person name="Da Silva C."/>
            <person name="Brinkmann H."/>
            <person name="Mikhaleva J."/>
            <person name="Olsen L.C."/>
            <person name="Jubin C."/>
            <person name="Canestro C."/>
            <person name="Bouquet J.M."/>
            <person name="Danks G."/>
            <person name="Poulain J."/>
            <person name="Campsteijn C."/>
            <person name="Adamski M."/>
            <person name="Cross I."/>
            <person name="Yadetie F."/>
            <person name="Muffato M."/>
            <person name="Louis A."/>
            <person name="Butcher S."/>
            <person name="Tsagkogeorga G."/>
            <person name="Konrad A."/>
            <person name="Singh S."/>
            <person name="Jensen M.F."/>
            <person name="Cong E.H."/>
            <person name="Eikeseth-Otteraa H."/>
            <person name="Noel B."/>
            <person name="Anthouard V."/>
            <person name="Porcel B.M."/>
            <person name="Kachouri-Lafond R."/>
            <person name="Nishino A."/>
            <person name="Ugolini M."/>
            <person name="Chourrout P."/>
            <person name="Nishida H."/>
            <person name="Aasland R."/>
            <person name="Huzurbazar S."/>
            <person name="Westhof E."/>
            <person name="Delsuc F."/>
            <person name="Lehrach H."/>
            <person name="Reinhardt R."/>
            <person name="Weissenbach J."/>
            <person name="Roy S.W."/>
            <person name="Artiguenave F."/>
            <person name="Postlethwait J.H."/>
            <person name="Manak J.R."/>
            <person name="Thompson E.M."/>
            <person name="Jaillon O."/>
            <person name="Du Pasquier L."/>
            <person name="Boudinot P."/>
            <person name="Liberles D.A."/>
            <person name="Volff J.N."/>
            <person name="Philippe H."/>
            <person name="Lenhard B."/>
            <person name="Roest Crollius H."/>
            <person name="Wincker P."/>
            <person name="Chourrout D."/>
        </authorList>
    </citation>
    <scope>NUCLEOTIDE SEQUENCE [LARGE SCALE GENOMIC DNA]</scope>
</reference>
<name>E4YTK9_OIKDI</name>
<dbReference type="EMBL" id="FN655329">
    <property type="protein sequence ID" value="CBY38798.1"/>
    <property type="molecule type" value="Genomic_DNA"/>
</dbReference>
<evidence type="ECO:0000313" key="1">
    <source>
        <dbReference type="EMBL" id="CBY38798.1"/>
    </source>
</evidence>
<sequence length="121" mass="13532">MPLKILQWHLFSHCQVAAKNVVICRGTPRPLKNRGNPTVVVPALSANSRVYEICTVKLKFSEDDLKRSEKSDWLFSKSEQLPTKLIRIHLLFKEGITGPSFPVSYSCCAILGIGVALGIYF</sequence>
<gene>
    <name evidence="1" type="ORF">GSOID_T00019323001</name>
</gene>
<dbReference type="AlphaFoldDB" id="E4YTK9"/>
<accession>E4YTK9</accession>
<organism evidence="1">
    <name type="scientific">Oikopleura dioica</name>
    <name type="common">Tunicate</name>
    <dbReference type="NCBI Taxonomy" id="34765"/>
    <lineage>
        <taxon>Eukaryota</taxon>
        <taxon>Metazoa</taxon>
        <taxon>Chordata</taxon>
        <taxon>Tunicata</taxon>
        <taxon>Appendicularia</taxon>
        <taxon>Copelata</taxon>
        <taxon>Oikopleuridae</taxon>
        <taxon>Oikopleura</taxon>
    </lineage>
</organism>
<proteinExistence type="predicted"/>
<protein>
    <submittedName>
        <fullName evidence="1">Uncharacterized protein</fullName>
    </submittedName>
</protein>